<dbReference type="Proteomes" id="UP000004069">
    <property type="component" value="Unassembled WGS sequence"/>
</dbReference>
<dbReference type="SUPFAM" id="SSF47413">
    <property type="entry name" value="lambda repressor-like DNA-binding domains"/>
    <property type="match status" value="1"/>
</dbReference>
<accession>D4YSD6</accession>
<dbReference type="SMART" id="SM00530">
    <property type="entry name" value="HTH_XRE"/>
    <property type="match status" value="1"/>
</dbReference>
<dbReference type="InterPro" id="IPR010982">
    <property type="entry name" value="Lambda_DNA-bd_dom_sf"/>
</dbReference>
<dbReference type="Gene3D" id="1.25.40.10">
    <property type="entry name" value="Tetratricopeptide repeat domain"/>
    <property type="match status" value="1"/>
</dbReference>
<feature type="domain" description="HTH cro/C1-type" evidence="1">
    <location>
        <begin position="7"/>
        <end position="60"/>
    </location>
</feature>
<evidence type="ECO:0000313" key="3">
    <source>
        <dbReference type="Proteomes" id="UP000004069"/>
    </source>
</evidence>
<keyword evidence="2" id="KW-0238">DNA-binding</keyword>
<name>D4YSD6_9LACO</name>
<keyword evidence="3" id="KW-1185">Reference proteome</keyword>
<evidence type="ECO:0000259" key="1">
    <source>
        <dbReference type="PROSITE" id="PS50943"/>
    </source>
</evidence>
<comment type="caution">
    <text evidence="2">The sequence shown here is derived from an EMBL/GenBank/DDBJ whole genome shotgun (WGS) entry which is preliminary data.</text>
</comment>
<dbReference type="InterPro" id="IPR053163">
    <property type="entry name" value="HTH-type_regulator_Rgg"/>
</dbReference>
<organism evidence="2 3">
    <name type="scientific">Lactobacillus amylolyticus DSM 11664</name>
    <dbReference type="NCBI Taxonomy" id="585524"/>
    <lineage>
        <taxon>Bacteria</taxon>
        <taxon>Bacillati</taxon>
        <taxon>Bacillota</taxon>
        <taxon>Bacilli</taxon>
        <taxon>Lactobacillales</taxon>
        <taxon>Lactobacillaceae</taxon>
        <taxon>Lactobacillus</taxon>
    </lineage>
</organism>
<reference evidence="2 3" key="1">
    <citation type="submission" date="2010-04" db="EMBL/GenBank/DDBJ databases">
        <authorList>
            <person name="Muzny D."/>
            <person name="Qin X."/>
            <person name="Deng J."/>
            <person name="Jiang H."/>
            <person name="Liu Y."/>
            <person name="Qu J."/>
            <person name="Song X.-Z."/>
            <person name="Zhang L."/>
            <person name="Thornton R."/>
            <person name="Coyle M."/>
            <person name="Francisco L."/>
            <person name="Jackson L."/>
            <person name="Javaid M."/>
            <person name="Korchina V."/>
            <person name="Kovar C."/>
            <person name="Mata R."/>
            <person name="Mathew T."/>
            <person name="Ngo R."/>
            <person name="Nguyen L."/>
            <person name="Nguyen N."/>
            <person name="Okwuonu G."/>
            <person name="Ongeri F."/>
            <person name="Pham C."/>
            <person name="Simmons D."/>
            <person name="Wilczek-Boney K."/>
            <person name="Hale W."/>
            <person name="Jakkamsetti A."/>
            <person name="Pham P."/>
            <person name="Ruth R."/>
            <person name="San Lucas F."/>
            <person name="Warren J."/>
            <person name="Zhang J."/>
            <person name="Zhao Z."/>
            <person name="Zhou C."/>
            <person name="Zhu D."/>
            <person name="Lee S."/>
            <person name="Bess C."/>
            <person name="Blankenburg K."/>
            <person name="Forbes L."/>
            <person name="Fu Q."/>
            <person name="Gubbala S."/>
            <person name="Hirani K."/>
            <person name="Jayaseelan J.C."/>
            <person name="Lara F."/>
            <person name="Munidasa M."/>
            <person name="Palculict T."/>
            <person name="Patil S."/>
            <person name="Pu L.-L."/>
            <person name="Saada N."/>
            <person name="Tang L."/>
            <person name="Weissenberger G."/>
            <person name="Zhu Y."/>
            <person name="Hemphill L."/>
            <person name="Shang Y."/>
            <person name="Youmans B."/>
            <person name="Ayvaz T."/>
            <person name="Ross M."/>
            <person name="Santibanez J."/>
            <person name="Aqrawi P."/>
            <person name="Gross S."/>
            <person name="Joshi V."/>
            <person name="Fowler G."/>
            <person name="Nazareth L."/>
            <person name="Reid J."/>
            <person name="Worley K."/>
            <person name="Petrosino J."/>
            <person name="Highlander S."/>
            <person name="Gibbs R."/>
        </authorList>
    </citation>
    <scope>NUCLEOTIDE SEQUENCE [LARGE SCALE GENOMIC DNA]</scope>
    <source>
        <strain evidence="2 3">DSM 11664</strain>
    </source>
</reference>
<gene>
    <name evidence="2" type="ORF">HMPREF0493_0414</name>
</gene>
<dbReference type="InterPro" id="IPR001387">
    <property type="entry name" value="Cro/C1-type_HTH"/>
</dbReference>
<protein>
    <submittedName>
        <fullName evidence="2">DNA-binding helix-turn-helix protein</fullName>
    </submittedName>
</protein>
<dbReference type="PROSITE" id="PS50943">
    <property type="entry name" value="HTH_CROC1"/>
    <property type="match status" value="1"/>
</dbReference>
<dbReference type="Pfam" id="PF01381">
    <property type="entry name" value="HTH_3"/>
    <property type="match status" value="1"/>
</dbReference>
<sequence length="160" mass="18546">MTIGQTLKTYRLHAGMTQKEMAGGIVTQSFYSKVENDKRGIDADLLIKLLTAHHFDVVSFFSRLSNQSKNQYNSYYEIESEITFAKNTKNLAKLKEIETKLNQKDNDLPSWLKFRLELAYAWVTHSNDHISTELKAKVKSLIVGEDWDHMSFYFLSQELS</sequence>
<dbReference type="CDD" id="cd00093">
    <property type="entry name" value="HTH_XRE"/>
    <property type="match status" value="1"/>
</dbReference>
<dbReference type="InterPro" id="IPR011990">
    <property type="entry name" value="TPR-like_helical_dom_sf"/>
</dbReference>
<dbReference type="EMBL" id="ADNY01000013">
    <property type="protein sequence ID" value="EFG55951.1"/>
    <property type="molecule type" value="Genomic_DNA"/>
</dbReference>
<proteinExistence type="predicted"/>
<dbReference type="GO" id="GO:0003677">
    <property type="term" value="F:DNA binding"/>
    <property type="evidence" value="ECO:0007669"/>
    <property type="project" value="UniProtKB-KW"/>
</dbReference>
<dbReference type="AlphaFoldDB" id="D4YSD6"/>
<dbReference type="PATRIC" id="fig|585524.9.peg.1011"/>
<dbReference type="PANTHER" id="PTHR37038">
    <property type="entry name" value="TRANSCRIPTIONAL REGULATOR-RELATED"/>
    <property type="match status" value="1"/>
</dbReference>
<dbReference type="eggNOG" id="ENOG50309HA">
    <property type="taxonomic scope" value="Bacteria"/>
</dbReference>
<evidence type="ECO:0000313" key="2">
    <source>
        <dbReference type="EMBL" id="EFG55951.1"/>
    </source>
</evidence>
<dbReference type="RefSeq" id="WP_006351568.1">
    <property type="nucleotide sequence ID" value="NZ_ADNY01000013.1"/>
</dbReference>